<evidence type="ECO:0000313" key="2">
    <source>
        <dbReference type="Proteomes" id="UP000724584"/>
    </source>
</evidence>
<accession>A0ACB7P3C3</accession>
<gene>
    <name evidence="1" type="ORF">F5144DRAFT_606006</name>
</gene>
<name>A0ACB7P3C3_9PEZI</name>
<proteinExistence type="predicted"/>
<dbReference type="Proteomes" id="UP000724584">
    <property type="component" value="Unassembled WGS sequence"/>
</dbReference>
<sequence>MMVNQESRAVLDSLLTKTHVQHALVQLDGRRNELPSALTTLFLLGGAPDGLQQTYDSLKGDLISWEPSPRGISDAEAKSQFLGDPRFQRAFMTYFSMENGRFAGNTKSLAISHLFTGASPLVYGLFSGIGRPLTLLADGIELRAAILVMQSLTLSAVDWMEPVGELLTHPQLAAPSGEYLSPEDIIGRVAYDGRFSGVMKAGSGFHGVSHIFSSPNARTAIVEYLRYLDTRDLSLLLQQISALSVLLLTATHKANQPAFDLYLGRLPTCVNSVRVIIENWVEDEGHKLLLVRGLWLLVILTYVTQLRPIIDGKLLVSRELAEETRGWEAIMDRIHSQCIMEGRDGGHDLLRAVRSLRELSGEYGAAHGRLYIHAAWKLLKNWQGWAGLGNDREATLNIRL</sequence>
<reference evidence="1 2" key="1">
    <citation type="journal article" date="2021" name="Nat. Commun.">
        <title>Genetic determinants of endophytism in the Arabidopsis root mycobiome.</title>
        <authorList>
            <person name="Mesny F."/>
            <person name="Miyauchi S."/>
            <person name="Thiergart T."/>
            <person name="Pickel B."/>
            <person name="Atanasova L."/>
            <person name="Karlsson M."/>
            <person name="Huettel B."/>
            <person name="Barry K.W."/>
            <person name="Haridas S."/>
            <person name="Chen C."/>
            <person name="Bauer D."/>
            <person name="Andreopoulos W."/>
            <person name="Pangilinan J."/>
            <person name="LaButti K."/>
            <person name="Riley R."/>
            <person name="Lipzen A."/>
            <person name="Clum A."/>
            <person name="Drula E."/>
            <person name="Henrissat B."/>
            <person name="Kohler A."/>
            <person name="Grigoriev I.V."/>
            <person name="Martin F.M."/>
            <person name="Hacquard S."/>
        </authorList>
    </citation>
    <scope>NUCLEOTIDE SEQUENCE [LARGE SCALE GENOMIC DNA]</scope>
    <source>
        <strain evidence="1 2">MPI-SDFR-AT-0079</strain>
    </source>
</reference>
<keyword evidence="2" id="KW-1185">Reference proteome</keyword>
<dbReference type="EMBL" id="JAGIZQ010000006">
    <property type="protein sequence ID" value="KAH6623513.1"/>
    <property type="molecule type" value="Genomic_DNA"/>
</dbReference>
<evidence type="ECO:0000313" key="1">
    <source>
        <dbReference type="EMBL" id="KAH6623513.1"/>
    </source>
</evidence>
<comment type="caution">
    <text evidence="1">The sequence shown here is derived from an EMBL/GenBank/DDBJ whole genome shotgun (WGS) entry which is preliminary data.</text>
</comment>
<organism evidence="1 2">
    <name type="scientific">Chaetomium tenue</name>
    <dbReference type="NCBI Taxonomy" id="1854479"/>
    <lineage>
        <taxon>Eukaryota</taxon>
        <taxon>Fungi</taxon>
        <taxon>Dikarya</taxon>
        <taxon>Ascomycota</taxon>
        <taxon>Pezizomycotina</taxon>
        <taxon>Sordariomycetes</taxon>
        <taxon>Sordariomycetidae</taxon>
        <taxon>Sordariales</taxon>
        <taxon>Chaetomiaceae</taxon>
        <taxon>Chaetomium</taxon>
    </lineage>
</organism>
<protein>
    <submittedName>
        <fullName evidence="1">Uncharacterized protein</fullName>
    </submittedName>
</protein>